<dbReference type="GO" id="GO:0004081">
    <property type="term" value="F:bis(5'-nucleosyl)-tetraphosphatase (asymmetrical) activity"/>
    <property type="evidence" value="ECO:0007669"/>
    <property type="project" value="TreeGrafter"/>
</dbReference>
<proteinExistence type="predicted"/>
<organism evidence="4 5">
    <name type="scientific">Candidatus Uhrbacteria bacterium CG_4_9_14_0_2_um_filter_41_50</name>
    <dbReference type="NCBI Taxonomy" id="1975031"/>
    <lineage>
        <taxon>Bacteria</taxon>
        <taxon>Candidatus Uhriibacteriota</taxon>
    </lineage>
</organism>
<dbReference type="EMBL" id="PFSI01000050">
    <property type="protein sequence ID" value="PJC24312.1"/>
    <property type="molecule type" value="Genomic_DNA"/>
</dbReference>
<dbReference type="InterPro" id="IPR051325">
    <property type="entry name" value="Nudix_hydrolase_domain"/>
</dbReference>
<accession>A0A2M8ENI2</accession>
<dbReference type="Proteomes" id="UP000230251">
    <property type="component" value="Unassembled WGS sequence"/>
</dbReference>
<sequence>MRLVKHHSSTRRSITSRRPANTQKHKTEVSAGGLVFKKTGNGIMIAMLKDSYGKWTFPKGHVEKGESYIKAAAREIEEEMSLKDLRPAGKLGVIDIWFRDRFEEKGVLIHKYIHYFLFKVDSKALLVKPKIKEKGEQISAVKWISISEIEKQSSYKDMRPIVGLAFKKLNFDRKK</sequence>
<dbReference type="PANTHER" id="PTHR21340:SF0">
    <property type="entry name" value="BIS(5'-NUCLEOSYL)-TETRAPHOSPHATASE [ASYMMETRICAL]"/>
    <property type="match status" value="1"/>
</dbReference>
<evidence type="ECO:0000256" key="2">
    <source>
        <dbReference type="SAM" id="MobiDB-lite"/>
    </source>
</evidence>
<feature type="compositionally biased region" description="Basic residues" evidence="2">
    <location>
        <begin position="1"/>
        <end position="10"/>
    </location>
</feature>
<protein>
    <recommendedName>
        <fullName evidence="3">Nudix hydrolase domain-containing protein</fullName>
    </recommendedName>
</protein>
<dbReference type="InterPro" id="IPR000086">
    <property type="entry name" value="NUDIX_hydrolase_dom"/>
</dbReference>
<feature type="domain" description="Nudix hydrolase" evidence="3">
    <location>
        <begin position="26"/>
        <end position="166"/>
    </location>
</feature>
<dbReference type="Gene3D" id="3.90.79.10">
    <property type="entry name" value="Nucleoside Triphosphate Pyrophosphohydrolase"/>
    <property type="match status" value="1"/>
</dbReference>
<feature type="region of interest" description="Disordered" evidence="2">
    <location>
        <begin position="1"/>
        <end position="27"/>
    </location>
</feature>
<dbReference type="SUPFAM" id="SSF55811">
    <property type="entry name" value="Nudix"/>
    <property type="match status" value="1"/>
</dbReference>
<dbReference type="PANTHER" id="PTHR21340">
    <property type="entry name" value="DIADENOSINE 5,5-P1,P4-TETRAPHOSPHATE PYROPHOSPHOHYDROLASE MUTT"/>
    <property type="match status" value="1"/>
</dbReference>
<evidence type="ECO:0000256" key="1">
    <source>
        <dbReference type="ARBA" id="ARBA00022801"/>
    </source>
</evidence>
<dbReference type="GO" id="GO:0006167">
    <property type="term" value="P:AMP biosynthetic process"/>
    <property type="evidence" value="ECO:0007669"/>
    <property type="project" value="TreeGrafter"/>
</dbReference>
<gene>
    <name evidence="4" type="ORF">CO057_03235</name>
</gene>
<dbReference type="PROSITE" id="PS51462">
    <property type="entry name" value="NUDIX"/>
    <property type="match status" value="1"/>
</dbReference>
<dbReference type="GO" id="GO:0006754">
    <property type="term" value="P:ATP biosynthetic process"/>
    <property type="evidence" value="ECO:0007669"/>
    <property type="project" value="TreeGrafter"/>
</dbReference>
<evidence type="ECO:0000313" key="5">
    <source>
        <dbReference type="Proteomes" id="UP000230251"/>
    </source>
</evidence>
<reference evidence="5" key="1">
    <citation type="submission" date="2017-09" db="EMBL/GenBank/DDBJ databases">
        <title>Depth-based differentiation of microbial function through sediment-hosted aquifers and enrichment of novel symbionts in the deep terrestrial subsurface.</title>
        <authorList>
            <person name="Probst A.J."/>
            <person name="Ladd B."/>
            <person name="Jarett J.K."/>
            <person name="Geller-Mcgrath D.E."/>
            <person name="Sieber C.M.K."/>
            <person name="Emerson J.B."/>
            <person name="Anantharaman K."/>
            <person name="Thomas B.C."/>
            <person name="Malmstrom R."/>
            <person name="Stieglmeier M."/>
            <person name="Klingl A."/>
            <person name="Woyke T."/>
            <person name="Ryan C.M."/>
            <person name="Banfield J.F."/>
        </authorList>
    </citation>
    <scope>NUCLEOTIDE SEQUENCE [LARGE SCALE GENOMIC DNA]</scope>
</reference>
<evidence type="ECO:0000259" key="3">
    <source>
        <dbReference type="PROSITE" id="PS51462"/>
    </source>
</evidence>
<comment type="caution">
    <text evidence="4">The sequence shown here is derived from an EMBL/GenBank/DDBJ whole genome shotgun (WGS) entry which is preliminary data.</text>
</comment>
<dbReference type="InterPro" id="IPR015797">
    <property type="entry name" value="NUDIX_hydrolase-like_dom_sf"/>
</dbReference>
<evidence type="ECO:0000313" key="4">
    <source>
        <dbReference type="EMBL" id="PJC24312.1"/>
    </source>
</evidence>
<name>A0A2M8ENI2_9BACT</name>
<keyword evidence="1" id="KW-0378">Hydrolase</keyword>
<dbReference type="Pfam" id="PF00293">
    <property type="entry name" value="NUDIX"/>
    <property type="match status" value="1"/>
</dbReference>
<dbReference type="AlphaFoldDB" id="A0A2M8ENI2"/>